<keyword evidence="4" id="KW-1185">Reference proteome</keyword>
<evidence type="ECO:0000259" key="2">
    <source>
        <dbReference type="Pfam" id="PF24883"/>
    </source>
</evidence>
<dbReference type="EMBL" id="JARIHO010000015">
    <property type="protein sequence ID" value="KAJ7349607.1"/>
    <property type="molecule type" value="Genomic_DNA"/>
</dbReference>
<protein>
    <recommendedName>
        <fullName evidence="2">Nephrocystin 3-like N-terminal domain-containing protein</fullName>
    </recommendedName>
</protein>
<dbReference type="AlphaFoldDB" id="A0AAD7A4Z2"/>
<comment type="caution">
    <text evidence="3">The sequence shown here is derived from an EMBL/GenBank/DDBJ whole genome shotgun (WGS) entry which is preliminary data.</text>
</comment>
<dbReference type="Proteomes" id="UP001218218">
    <property type="component" value="Unassembled WGS sequence"/>
</dbReference>
<keyword evidence="1" id="KW-0677">Repeat</keyword>
<dbReference type="PANTHER" id="PTHR10039">
    <property type="entry name" value="AMELOGENIN"/>
    <property type="match status" value="1"/>
</dbReference>
<dbReference type="InterPro" id="IPR027417">
    <property type="entry name" value="P-loop_NTPase"/>
</dbReference>
<feature type="domain" description="Nephrocystin 3-like N-terminal" evidence="2">
    <location>
        <begin position="66"/>
        <end position="102"/>
    </location>
</feature>
<reference evidence="3" key="1">
    <citation type="submission" date="2023-03" db="EMBL/GenBank/DDBJ databases">
        <title>Massive genome expansion in bonnet fungi (Mycena s.s.) driven by repeated elements and novel gene families across ecological guilds.</title>
        <authorList>
            <consortium name="Lawrence Berkeley National Laboratory"/>
            <person name="Harder C.B."/>
            <person name="Miyauchi S."/>
            <person name="Viragh M."/>
            <person name="Kuo A."/>
            <person name="Thoen E."/>
            <person name="Andreopoulos B."/>
            <person name="Lu D."/>
            <person name="Skrede I."/>
            <person name="Drula E."/>
            <person name="Henrissat B."/>
            <person name="Morin E."/>
            <person name="Kohler A."/>
            <person name="Barry K."/>
            <person name="LaButti K."/>
            <person name="Morin E."/>
            <person name="Salamov A."/>
            <person name="Lipzen A."/>
            <person name="Mereny Z."/>
            <person name="Hegedus B."/>
            <person name="Baldrian P."/>
            <person name="Stursova M."/>
            <person name="Weitz H."/>
            <person name="Taylor A."/>
            <person name="Grigoriev I.V."/>
            <person name="Nagy L.G."/>
            <person name="Martin F."/>
            <person name="Kauserud H."/>
        </authorList>
    </citation>
    <scope>NUCLEOTIDE SEQUENCE</scope>
    <source>
        <strain evidence="3">CBHHK002</strain>
    </source>
</reference>
<name>A0AAD7A4Z2_9AGAR</name>
<accession>A0AAD7A4Z2</accession>
<dbReference type="Pfam" id="PF24883">
    <property type="entry name" value="NPHP3_N"/>
    <property type="match status" value="2"/>
</dbReference>
<gene>
    <name evidence="3" type="ORF">DFH08DRAFT_935647</name>
</gene>
<evidence type="ECO:0000313" key="4">
    <source>
        <dbReference type="Proteomes" id="UP001218218"/>
    </source>
</evidence>
<evidence type="ECO:0000256" key="1">
    <source>
        <dbReference type="ARBA" id="ARBA00022737"/>
    </source>
</evidence>
<evidence type="ECO:0000313" key="3">
    <source>
        <dbReference type="EMBL" id="KAJ7349607.1"/>
    </source>
</evidence>
<organism evidence="3 4">
    <name type="scientific">Mycena albidolilacea</name>
    <dbReference type="NCBI Taxonomy" id="1033008"/>
    <lineage>
        <taxon>Eukaryota</taxon>
        <taxon>Fungi</taxon>
        <taxon>Dikarya</taxon>
        <taxon>Basidiomycota</taxon>
        <taxon>Agaricomycotina</taxon>
        <taxon>Agaricomycetes</taxon>
        <taxon>Agaricomycetidae</taxon>
        <taxon>Agaricales</taxon>
        <taxon>Marasmiineae</taxon>
        <taxon>Mycenaceae</taxon>
        <taxon>Mycena</taxon>
    </lineage>
</organism>
<dbReference type="PANTHER" id="PTHR10039:SF16">
    <property type="entry name" value="GPI INOSITOL-DEACYLASE"/>
    <property type="match status" value="1"/>
</dbReference>
<proteinExistence type="predicted"/>
<feature type="domain" description="Nephrocystin 3-like N-terminal" evidence="2">
    <location>
        <begin position="120"/>
        <end position="195"/>
    </location>
</feature>
<dbReference type="SUPFAM" id="SSF52540">
    <property type="entry name" value="P-loop containing nucleoside triphosphate hydrolases"/>
    <property type="match status" value="1"/>
</dbReference>
<dbReference type="InterPro" id="IPR056884">
    <property type="entry name" value="NPHP3-like_N"/>
</dbReference>
<sequence length="530" mass="58748">MLSRNSGSETVLHIHGGVGGHGGGGREHGIGGAGGAEQGPHVNFRAENVSMHVAVDSDISNARQQGTGGWLLEDSCFQQWELNSGGTLWCEGIPGSGKTVLVVIDPWLLTISIRQLVFGKDITSQVQELYKQHTEKGTRPSLDNIHLALCAAITQFSKVYIVVDAVDEYPENQWHLLFNHLTEVRSTVNLMITSRPHITPIADSVALQIRVNDNDIQSYVDGYIKRSSQLSKLVKMKPELEEKLGQKCRRQWMEYETYTGVMTRIEDQDEEAREIAYSTFIWVTNAKRPLTVEEIQVALAIEPGTNQLDVNCMVDVDTILSVCAGLIIVDEEHSIYPLVYDSTVDPVVVREMELMAVEAKSETGKKEEVDEGDDEWEDVSDVPKAVKGAKKKKEKALKVFTPVSKIHCVAVHILRSEIHKKCRHLAFIRSMKVLKLYTLEFSKKSVPTKTKVLSLYKLMEVTLTALATNYKEDEPTLSAELLADQDISPTDVDAGAGSNSSTITAQNTIFAMAMDDPESHVGFTKRDGSH</sequence>